<dbReference type="InterPro" id="IPR001005">
    <property type="entry name" value="SANT/Myb"/>
</dbReference>
<dbReference type="SUPFAM" id="SSF46689">
    <property type="entry name" value="Homeodomain-like"/>
    <property type="match status" value="1"/>
</dbReference>
<reference evidence="7" key="2">
    <citation type="submission" date="2023-06" db="EMBL/GenBank/DDBJ databases">
        <authorList>
            <person name="Ma L."/>
            <person name="Liu K.-W."/>
            <person name="Li Z."/>
            <person name="Hsiao Y.-Y."/>
            <person name="Qi Y."/>
            <person name="Fu T."/>
            <person name="Tang G."/>
            <person name="Zhang D."/>
            <person name="Sun W.-H."/>
            <person name="Liu D.-K."/>
            <person name="Li Y."/>
            <person name="Chen G.-Z."/>
            <person name="Liu X.-D."/>
            <person name="Liao X.-Y."/>
            <person name="Jiang Y.-T."/>
            <person name="Yu X."/>
            <person name="Hao Y."/>
            <person name="Huang J."/>
            <person name="Zhao X.-W."/>
            <person name="Ke S."/>
            <person name="Chen Y.-Y."/>
            <person name="Wu W.-L."/>
            <person name="Hsu J.-L."/>
            <person name="Lin Y.-F."/>
            <person name="Huang M.-D."/>
            <person name="Li C.-Y."/>
            <person name="Huang L."/>
            <person name="Wang Z.-W."/>
            <person name="Zhao X."/>
            <person name="Zhong W.-Y."/>
            <person name="Peng D.-H."/>
            <person name="Ahmad S."/>
            <person name="Lan S."/>
            <person name="Zhang J.-S."/>
            <person name="Tsai W.-C."/>
            <person name="Van De Peer Y."/>
            <person name="Liu Z.-J."/>
        </authorList>
    </citation>
    <scope>NUCLEOTIDE SEQUENCE</scope>
    <source>
        <strain evidence="7">CP</strain>
        <tissue evidence="7">Leaves</tissue>
    </source>
</reference>
<sequence>MYHAKKFSTMALVPHKIQSSEQLATIGTLGSTKTTKNNAPTPGGSGKQRLRWTSDLHDRFVDAIAQLGGPDRATPKGVLRVMAVPGLTIYHVKSHLQKYRLAKYLPESPLMVQKTRKKTLVIPIPAWSLHRNGLQINEALKMQMEVQKRLHEQLEVQRQLQLRIEAQGKYLQKIIEEQQKLGGALKASCDPAPTTEDKQPLSSPRNSDRERDDPSSPLKKQKVNNNKLLELPMTQPETKSDQVGRWDQDLHGRLGFENGEEINEGEEQDGDAGEDSA</sequence>
<organism evidence="7 8">
    <name type="scientific">Acorus calamus</name>
    <name type="common">Sweet flag</name>
    <dbReference type="NCBI Taxonomy" id="4465"/>
    <lineage>
        <taxon>Eukaryota</taxon>
        <taxon>Viridiplantae</taxon>
        <taxon>Streptophyta</taxon>
        <taxon>Embryophyta</taxon>
        <taxon>Tracheophyta</taxon>
        <taxon>Spermatophyta</taxon>
        <taxon>Magnoliopsida</taxon>
        <taxon>Liliopsida</taxon>
        <taxon>Acoraceae</taxon>
        <taxon>Acorus</taxon>
    </lineage>
</organism>
<keyword evidence="3" id="KW-0804">Transcription</keyword>
<dbReference type="GO" id="GO:0003700">
    <property type="term" value="F:DNA-binding transcription factor activity"/>
    <property type="evidence" value="ECO:0007669"/>
    <property type="project" value="InterPro"/>
</dbReference>
<keyword evidence="2" id="KW-0238">DNA-binding</keyword>
<feature type="domain" description="HTH myb-type" evidence="6">
    <location>
        <begin position="44"/>
        <end position="104"/>
    </location>
</feature>
<evidence type="ECO:0000256" key="5">
    <source>
        <dbReference type="SAM" id="MobiDB-lite"/>
    </source>
</evidence>
<keyword evidence="1" id="KW-0805">Transcription regulation</keyword>
<dbReference type="Proteomes" id="UP001180020">
    <property type="component" value="Unassembled WGS sequence"/>
</dbReference>
<evidence type="ECO:0000256" key="2">
    <source>
        <dbReference type="ARBA" id="ARBA00023125"/>
    </source>
</evidence>
<keyword evidence="8" id="KW-1185">Reference proteome</keyword>
<evidence type="ECO:0000256" key="3">
    <source>
        <dbReference type="ARBA" id="ARBA00023163"/>
    </source>
</evidence>
<dbReference type="PANTHER" id="PTHR31499:SF79">
    <property type="entry name" value="HTH MYB-TYPE DOMAIN-CONTAINING PROTEIN"/>
    <property type="match status" value="1"/>
</dbReference>
<dbReference type="GO" id="GO:0003677">
    <property type="term" value="F:DNA binding"/>
    <property type="evidence" value="ECO:0007669"/>
    <property type="project" value="UniProtKB-KW"/>
</dbReference>
<dbReference type="InterPro" id="IPR025756">
    <property type="entry name" value="Myb_CC_LHEQLE"/>
</dbReference>
<accession>A0AAV9EYG6</accession>
<dbReference type="InterPro" id="IPR009057">
    <property type="entry name" value="Homeodomain-like_sf"/>
</dbReference>
<dbReference type="FunFam" id="1.10.10.60:FF:000002">
    <property type="entry name" value="Myb family transcription factor"/>
    <property type="match status" value="1"/>
</dbReference>
<dbReference type="Gene3D" id="1.10.10.60">
    <property type="entry name" value="Homeodomain-like"/>
    <property type="match status" value="1"/>
</dbReference>
<proteinExistence type="predicted"/>
<reference evidence="7" key="1">
    <citation type="journal article" date="2023" name="Nat. Commun.">
        <title>Diploid and tetraploid genomes of Acorus and the evolution of monocots.</title>
        <authorList>
            <person name="Ma L."/>
            <person name="Liu K.W."/>
            <person name="Li Z."/>
            <person name="Hsiao Y.Y."/>
            <person name="Qi Y."/>
            <person name="Fu T."/>
            <person name="Tang G.D."/>
            <person name="Zhang D."/>
            <person name="Sun W.H."/>
            <person name="Liu D.K."/>
            <person name="Li Y."/>
            <person name="Chen G.Z."/>
            <person name="Liu X.D."/>
            <person name="Liao X.Y."/>
            <person name="Jiang Y.T."/>
            <person name="Yu X."/>
            <person name="Hao Y."/>
            <person name="Huang J."/>
            <person name="Zhao X.W."/>
            <person name="Ke S."/>
            <person name="Chen Y.Y."/>
            <person name="Wu W.L."/>
            <person name="Hsu J.L."/>
            <person name="Lin Y.F."/>
            <person name="Huang M.D."/>
            <person name="Li C.Y."/>
            <person name="Huang L."/>
            <person name="Wang Z.W."/>
            <person name="Zhao X."/>
            <person name="Zhong W.Y."/>
            <person name="Peng D.H."/>
            <person name="Ahmad S."/>
            <person name="Lan S."/>
            <person name="Zhang J.S."/>
            <person name="Tsai W.C."/>
            <person name="Van de Peer Y."/>
            <person name="Liu Z.J."/>
        </authorList>
    </citation>
    <scope>NUCLEOTIDE SEQUENCE</scope>
    <source>
        <strain evidence="7">CP</strain>
    </source>
</reference>
<dbReference type="PANTHER" id="PTHR31499">
    <property type="entry name" value="MYB FAMILY TRANSCRIPTION FACTOR PHL11"/>
    <property type="match status" value="1"/>
</dbReference>
<dbReference type="PROSITE" id="PS51294">
    <property type="entry name" value="HTH_MYB"/>
    <property type="match status" value="1"/>
</dbReference>
<dbReference type="AlphaFoldDB" id="A0AAV9EYG6"/>
<evidence type="ECO:0000313" key="7">
    <source>
        <dbReference type="EMBL" id="KAK1318785.1"/>
    </source>
</evidence>
<feature type="region of interest" description="Disordered" evidence="5">
    <location>
        <begin position="185"/>
        <end position="277"/>
    </location>
</feature>
<dbReference type="Pfam" id="PF14379">
    <property type="entry name" value="Myb_CC_LHEQLE"/>
    <property type="match status" value="1"/>
</dbReference>
<protein>
    <submittedName>
        <fullName evidence="7">Protein PHR1-LIKE 1</fullName>
    </submittedName>
</protein>
<dbReference type="InterPro" id="IPR017930">
    <property type="entry name" value="Myb_dom"/>
</dbReference>
<feature type="compositionally biased region" description="Acidic residues" evidence="5">
    <location>
        <begin position="258"/>
        <end position="277"/>
    </location>
</feature>
<gene>
    <name evidence="7" type="primary">PHL1</name>
    <name evidence="7" type="ORF">QJS10_CPB04g00501</name>
</gene>
<dbReference type="InterPro" id="IPR006447">
    <property type="entry name" value="Myb_dom_plants"/>
</dbReference>
<evidence type="ECO:0000259" key="6">
    <source>
        <dbReference type="PROSITE" id="PS51294"/>
    </source>
</evidence>
<dbReference type="NCBIfam" id="TIGR01557">
    <property type="entry name" value="myb_SHAQKYF"/>
    <property type="match status" value="1"/>
</dbReference>
<evidence type="ECO:0000256" key="4">
    <source>
        <dbReference type="ARBA" id="ARBA00023242"/>
    </source>
</evidence>
<evidence type="ECO:0000313" key="8">
    <source>
        <dbReference type="Proteomes" id="UP001180020"/>
    </source>
</evidence>
<dbReference type="Pfam" id="PF00249">
    <property type="entry name" value="Myb_DNA-binding"/>
    <property type="match status" value="1"/>
</dbReference>
<feature type="compositionally biased region" description="Basic and acidic residues" evidence="5">
    <location>
        <begin position="238"/>
        <end position="254"/>
    </location>
</feature>
<dbReference type="InterPro" id="IPR046955">
    <property type="entry name" value="PHR1-like"/>
</dbReference>
<name>A0AAV9EYG6_ACOCL</name>
<comment type="caution">
    <text evidence="7">The sequence shown here is derived from an EMBL/GenBank/DDBJ whole genome shotgun (WGS) entry which is preliminary data.</text>
</comment>
<evidence type="ECO:0000256" key="1">
    <source>
        <dbReference type="ARBA" id="ARBA00023015"/>
    </source>
</evidence>
<keyword evidence="4" id="KW-0539">Nucleus</keyword>
<dbReference type="EMBL" id="JAUJYO010000004">
    <property type="protein sequence ID" value="KAK1318785.1"/>
    <property type="molecule type" value="Genomic_DNA"/>
</dbReference>